<accession>A0A4U5NY18</accession>
<dbReference type="Proteomes" id="UP000298663">
    <property type="component" value="Unassembled WGS sequence"/>
</dbReference>
<sequence>MMNELLTVVKGRMCPVTTISIDTRDYSGVINNSLGGSVYTVPNGIRDLRLERSRHRKQIRDAPTASERFDADLKRNNSAVHHFNLKLDHASTGVIDSDPYGPQDFIATLQGAFFLRPRLTFDIDPYDKSCIDLTVVAKDLSA</sequence>
<dbReference type="AlphaFoldDB" id="A0A4U5NY18"/>
<gene>
    <name evidence="1" type="ORF">L596_012700</name>
</gene>
<name>A0A4U5NY18_STECR</name>
<protein>
    <submittedName>
        <fullName evidence="1">Uncharacterized protein</fullName>
    </submittedName>
</protein>
<comment type="caution">
    <text evidence="1">The sequence shown here is derived from an EMBL/GenBank/DDBJ whole genome shotgun (WGS) entry which is preliminary data.</text>
</comment>
<organism evidence="1 2">
    <name type="scientific">Steinernema carpocapsae</name>
    <name type="common">Entomopathogenic nematode</name>
    <dbReference type="NCBI Taxonomy" id="34508"/>
    <lineage>
        <taxon>Eukaryota</taxon>
        <taxon>Metazoa</taxon>
        <taxon>Ecdysozoa</taxon>
        <taxon>Nematoda</taxon>
        <taxon>Chromadorea</taxon>
        <taxon>Rhabditida</taxon>
        <taxon>Tylenchina</taxon>
        <taxon>Panagrolaimomorpha</taxon>
        <taxon>Strongyloidoidea</taxon>
        <taxon>Steinernematidae</taxon>
        <taxon>Steinernema</taxon>
    </lineage>
</organism>
<keyword evidence="2" id="KW-1185">Reference proteome</keyword>
<reference evidence="1 2" key="2">
    <citation type="journal article" date="2019" name="G3 (Bethesda)">
        <title>Hybrid Assembly of the Genome of the Entomopathogenic Nematode Steinernema carpocapsae Identifies the X-Chromosome.</title>
        <authorList>
            <person name="Serra L."/>
            <person name="Macchietto M."/>
            <person name="Macias-Munoz A."/>
            <person name="McGill C.J."/>
            <person name="Rodriguez I.M."/>
            <person name="Rodriguez B."/>
            <person name="Murad R."/>
            <person name="Mortazavi A."/>
        </authorList>
    </citation>
    <scope>NUCLEOTIDE SEQUENCE [LARGE SCALE GENOMIC DNA]</scope>
    <source>
        <strain evidence="1 2">ALL</strain>
    </source>
</reference>
<reference evidence="1 2" key="1">
    <citation type="journal article" date="2015" name="Genome Biol.">
        <title>Comparative genomics of Steinernema reveals deeply conserved gene regulatory networks.</title>
        <authorList>
            <person name="Dillman A.R."/>
            <person name="Macchietto M."/>
            <person name="Porter C.F."/>
            <person name="Rogers A."/>
            <person name="Williams B."/>
            <person name="Antoshechkin I."/>
            <person name="Lee M.M."/>
            <person name="Goodwin Z."/>
            <person name="Lu X."/>
            <person name="Lewis E.E."/>
            <person name="Goodrich-Blair H."/>
            <person name="Stock S.P."/>
            <person name="Adams B.J."/>
            <person name="Sternberg P.W."/>
            <person name="Mortazavi A."/>
        </authorList>
    </citation>
    <scope>NUCLEOTIDE SEQUENCE [LARGE SCALE GENOMIC DNA]</scope>
    <source>
        <strain evidence="1 2">ALL</strain>
    </source>
</reference>
<evidence type="ECO:0000313" key="1">
    <source>
        <dbReference type="EMBL" id="TKR88456.1"/>
    </source>
</evidence>
<dbReference type="EMBL" id="AZBU02000003">
    <property type="protein sequence ID" value="TKR88456.1"/>
    <property type="molecule type" value="Genomic_DNA"/>
</dbReference>
<proteinExistence type="predicted"/>
<evidence type="ECO:0000313" key="2">
    <source>
        <dbReference type="Proteomes" id="UP000298663"/>
    </source>
</evidence>